<keyword evidence="6" id="KW-0687">Ribonucleoprotein</keyword>
<evidence type="ECO:0000259" key="5">
    <source>
        <dbReference type="PROSITE" id="PS51186"/>
    </source>
</evidence>
<dbReference type="RefSeq" id="WP_262591150.1">
    <property type="nucleotide sequence ID" value="NZ_JAOQJQ010000004.1"/>
</dbReference>
<keyword evidence="2" id="KW-0963">Cytoplasm</keyword>
<comment type="caution">
    <text evidence="6">The sequence shown here is derived from an EMBL/GenBank/DDBJ whole genome shotgun (WGS) entry which is preliminary data.</text>
</comment>
<keyword evidence="6" id="KW-0689">Ribosomal protein</keyword>
<evidence type="ECO:0000313" key="6">
    <source>
        <dbReference type="EMBL" id="MCU6762650.1"/>
    </source>
</evidence>
<dbReference type="EC" id="2.3.1.266" evidence="6"/>
<sequence length="158" mass="17502">MNVQIHNMLLEETEAVVKIEEEAFSVPWTAQGFLDALLQVQNIFLTAVLDGEVAGYCGLYAAADEGEITNVAVKGVYRRQGIASCLIEEVLRQAWAAGITQIFLEVRQSNLPAQNLYQKHGFRPQGIRKNFYRCPREDAVVMICQPGISTVGENADSL</sequence>
<comment type="similarity">
    <text evidence="1">Belongs to the acetyltransferase family. RimI subfamily.</text>
</comment>
<dbReference type="GO" id="GO:0005840">
    <property type="term" value="C:ribosome"/>
    <property type="evidence" value="ECO:0007669"/>
    <property type="project" value="UniProtKB-KW"/>
</dbReference>
<dbReference type="PROSITE" id="PS51186">
    <property type="entry name" value="GNAT"/>
    <property type="match status" value="1"/>
</dbReference>
<dbReference type="InterPro" id="IPR050680">
    <property type="entry name" value="YpeA/RimI_acetyltransf"/>
</dbReference>
<accession>A0ABT2TKA9</accession>
<dbReference type="Pfam" id="PF00583">
    <property type="entry name" value="Acetyltransf_1"/>
    <property type="match status" value="1"/>
</dbReference>
<keyword evidence="7" id="KW-1185">Reference proteome</keyword>
<keyword evidence="3 6" id="KW-0808">Transferase</keyword>
<reference evidence="6 7" key="1">
    <citation type="journal article" date="2021" name="ISME Commun">
        <title>Automated analysis of genomic sequences facilitates high-throughput and comprehensive description of bacteria.</title>
        <authorList>
            <person name="Hitch T.C.A."/>
        </authorList>
    </citation>
    <scope>NUCLEOTIDE SEQUENCE [LARGE SCALE GENOMIC DNA]</scope>
    <source>
        <strain evidence="6 7">Sanger_109</strain>
    </source>
</reference>
<evidence type="ECO:0000313" key="7">
    <source>
        <dbReference type="Proteomes" id="UP001652442"/>
    </source>
</evidence>
<evidence type="ECO:0000256" key="1">
    <source>
        <dbReference type="ARBA" id="ARBA00005395"/>
    </source>
</evidence>
<evidence type="ECO:0000256" key="2">
    <source>
        <dbReference type="ARBA" id="ARBA00022490"/>
    </source>
</evidence>
<dbReference type="InterPro" id="IPR016181">
    <property type="entry name" value="Acyl_CoA_acyltransferase"/>
</dbReference>
<organism evidence="6 7">
    <name type="scientific">Brotonthovivens ammoniilytica</name>
    <dbReference type="NCBI Taxonomy" id="2981725"/>
    <lineage>
        <taxon>Bacteria</taxon>
        <taxon>Bacillati</taxon>
        <taxon>Bacillota</taxon>
        <taxon>Clostridia</taxon>
        <taxon>Lachnospirales</taxon>
        <taxon>Lachnospiraceae</taxon>
        <taxon>Brotonthovivens</taxon>
    </lineage>
</organism>
<dbReference type="EMBL" id="JAOQJQ010000004">
    <property type="protein sequence ID" value="MCU6762650.1"/>
    <property type="molecule type" value="Genomic_DNA"/>
</dbReference>
<gene>
    <name evidence="6" type="primary">rimI</name>
    <name evidence="6" type="ORF">OCV88_09925</name>
</gene>
<proteinExistence type="inferred from homology"/>
<feature type="domain" description="N-acetyltransferase" evidence="5">
    <location>
        <begin position="3"/>
        <end position="147"/>
    </location>
</feature>
<evidence type="ECO:0000256" key="3">
    <source>
        <dbReference type="ARBA" id="ARBA00022679"/>
    </source>
</evidence>
<dbReference type="PANTHER" id="PTHR43420:SF44">
    <property type="entry name" value="ACETYLTRANSFERASE YPEA"/>
    <property type="match status" value="1"/>
</dbReference>
<dbReference type="GO" id="GO:0008999">
    <property type="term" value="F:protein-N-terminal-alanine acetyltransferase activity"/>
    <property type="evidence" value="ECO:0007669"/>
    <property type="project" value="UniProtKB-EC"/>
</dbReference>
<keyword evidence="4 6" id="KW-0012">Acyltransferase</keyword>
<name>A0ABT2TKA9_9FIRM</name>
<dbReference type="InterPro" id="IPR000182">
    <property type="entry name" value="GNAT_dom"/>
</dbReference>
<dbReference type="Gene3D" id="3.40.630.30">
    <property type="match status" value="1"/>
</dbReference>
<evidence type="ECO:0000256" key="4">
    <source>
        <dbReference type="ARBA" id="ARBA00023315"/>
    </source>
</evidence>
<protein>
    <submittedName>
        <fullName evidence="6">Ribosomal protein S18-alanine N-acetyltransferase</fullName>
        <ecNumber evidence="6">2.3.1.266</ecNumber>
    </submittedName>
</protein>
<dbReference type="CDD" id="cd04301">
    <property type="entry name" value="NAT_SF"/>
    <property type="match status" value="1"/>
</dbReference>
<dbReference type="InterPro" id="IPR006464">
    <property type="entry name" value="AcTrfase_RimI/Ard1"/>
</dbReference>
<dbReference type="NCBIfam" id="TIGR01575">
    <property type="entry name" value="rimI"/>
    <property type="match status" value="1"/>
</dbReference>
<dbReference type="Proteomes" id="UP001652442">
    <property type="component" value="Unassembled WGS sequence"/>
</dbReference>
<dbReference type="PANTHER" id="PTHR43420">
    <property type="entry name" value="ACETYLTRANSFERASE"/>
    <property type="match status" value="1"/>
</dbReference>
<dbReference type="SUPFAM" id="SSF55729">
    <property type="entry name" value="Acyl-CoA N-acyltransferases (Nat)"/>
    <property type="match status" value="1"/>
</dbReference>